<dbReference type="Proteomes" id="UP000565579">
    <property type="component" value="Unassembled WGS sequence"/>
</dbReference>
<dbReference type="AlphaFoldDB" id="A0A7X0P8I1"/>
<gene>
    <name evidence="1" type="ORF">HD593_012120</name>
</gene>
<evidence type="ECO:0000313" key="1">
    <source>
        <dbReference type="EMBL" id="MBB6557230.1"/>
    </source>
</evidence>
<keyword evidence="2" id="KW-1185">Reference proteome</keyword>
<dbReference type="RefSeq" id="WP_185112816.1">
    <property type="nucleotide sequence ID" value="NZ_BAAAXY010000038.1"/>
</dbReference>
<comment type="caution">
    <text evidence="1">The sequence shown here is derived from an EMBL/GenBank/DDBJ whole genome shotgun (WGS) entry which is preliminary data.</text>
</comment>
<protein>
    <submittedName>
        <fullName evidence="1">Uncharacterized protein</fullName>
    </submittedName>
</protein>
<name>A0A7X0P8I1_9ACTN</name>
<sequence length="124" mass="14040">MTAQQSEPARRPREVFRFGFYAWNISAALRIVEGREPDRVNVKEAATLLWLIYVNESHAATVDLAQPVLLAPFAGTGHIPIDGWHRIWKARREGVETLPALALTPEEEFRVRMHGGDKGPGYHR</sequence>
<accession>A0A7X0P8I1</accession>
<reference evidence="1 2" key="1">
    <citation type="submission" date="2020-08" db="EMBL/GenBank/DDBJ databases">
        <title>Sequencing the genomes of 1000 actinobacteria strains.</title>
        <authorList>
            <person name="Klenk H.-P."/>
        </authorList>
    </citation>
    <scope>NUCLEOTIDE SEQUENCE [LARGE SCALE GENOMIC DNA]</scope>
    <source>
        <strain evidence="1 2">DSM 43768</strain>
    </source>
</reference>
<evidence type="ECO:0000313" key="2">
    <source>
        <dbReference type="Proteomes" id="UP000565579"/>
    </source>
</evidence>
<dbReference type="EMBL" id="JACHMI010000002">
    <property type="protein sequence ID" value="MBB6557230.1"/>
    <property type="molecule type" value="Genomic_DNA"/>
</dbReference>
<proteinExistence type="predicted"/>
<organism evidence="1 2">
    <name type="scientific">Nonomuraea rubra</name>
    <dbReference type="NCBI Taxonomy" id="46180"/>
    <lineage>
        <taxon>Bacteria</taxon>
        <taxon>Bacillati</taxon>
        <taxon>Actinomycetota</taxon>
        <taxon>Actinomycetes</taxon>
        <taxon>Streptosporangiales</taxon>
        <taxon>Streptosporangiaceae</taxon>
        <taxon>Nonomuraea</taxon>
    </lineage>
</organism>